<evidence type="ECO:0000313" key="1">
    <source>
        <dbReference type="EMBL" id="MSS63663.1"/>
    </source>
</evidence>
<accession>A0A6L5Y0F0</accession>
<keyword evidence="2" id="KW-1185">Reference proteome</keyword>
<dbReference type="EMBL" id="VUMT01000009">
    <property type="protein sequence ID" value="MSS63663.1"/>
    <property type="molecule type" value="Genomic_DNA"/>
</dbReference>
<dbReference type="RefSeq" id="WP_154519072.1">
    <property type="nucleotide sequence ID" value="NZ_VUMT01000009.1"/>
</dbReference>
<comment type="caution">
    <text evidence="1">The sequence shown here is derived from an EMBL/GenBank/DDBJ whole genome shotgun (WGS) entry which is preliminary data.</text>
</comment>
<dbReference type="AlphaFoldDB" id="A0A6L5Y0F0"/>
<gene>
    <name evidence="1" type="ORF">FYJ58_07205</name>
</gene>
<reference evidence="1 2" key="1">
    <citation type="submission" date="2019-08" db="EMBL/GenBank/DDBJ databases">
        <title>In-depth cultivation of the pig gut microbiome towards novel bacterial diversity and tailored functional studies.</title>
        <authorList>
            <person name="Wylensek D."/>
            <person name="Hitch T.C.A."/>
            <person name="Clavel T."/>
        </authorList>
    </citation>
    <scope>NUCLEOTIDE SEQUENCE [LARGE SCALE GENOMIC DNA]</scope>
    <source>
        <strain evidence="1 2">WCA-693-APC-MOT-I</strain>
    </source>
</reference>
<sequence length="64" mass="7555">MTDYEMWVQQALNDVAAEEKHDKIYKQCAIDEAIAHITNENISDTQIRNAHRMAQADVERDFYR</sequence>
<dbReference type="Proteomes" id="UP000482209">
    <property type="component" value="Unassembled WGS sequence"/>
</dbReference>
<organism evidence="1 2">
    <name type="scientific">Velocimicrobium porci</name>
    <dbReference type="NCBI Taxonomy" id="2606634"/>
    <lineage>
        <taxon>Bacteria</taxon>
        <taxon>Bacillati</taxon>
        <taxon>Bacillota</taxon>
        <taxon>Clostridia</taxon>
        <taxon>Lachnospirales</taxon>
        <taxon>Lachnospiraceae</taxon>
        <taxon>Velocimicrobium</taxon>
    </lineage>
</organism>
<protein>
    <submittedName>
        <fullName evidence="1">Uncharacterized protein</fullName>
    </submittedName>
</protein>
<proteinExistence type="predicted"/>
<evidence type="ECO:0000313" key="2">
    <source>
        <dbReference type="Proteomes" id="UP000482209"/>
    </source>
</evidence>
<name>A0A6L5Y0F0_9FIRM</name>